<evidence type="ECO:0008006" key="3">
    <source>
        <dbReference type="Google" id="ProtNLM"/>
    </source>
</evidence>
<dbReference type="RefSeq" id="WP_132193291.1">
    <property type="nucleotide sequence ID" value="NZ_SLWM01000017.1"/>
</dbReference>
<organism evidence="1 2">
    <name type="scientific">Kribbella orskensis</name>
    <dbReference type="NCBI Taxonomy" id="2512216"/>
    <lineage>
        <taxon>Bacteria</taxon>
        <taxon>Bacillati</taxon>
        <taxon>Actinomycetota</taxon>
        <taxon>Actinomycetes</taxon>
        <taxon>Propionibacteriales</taxon>
        <taxon>Kribbellaceae</taxon>
        <taxon>Kribbella</taxon>
    </lineage>
</organism>
<sequence length="87" mass="9444">MPRIVITHAVQDVDRWLWGKTERPAGLPGATEVTDLVALDGSRHAAVMFDIDDLEAFKALLSSVPPEMAAQAESHGVIMPMTVYVEA</sequence>
<accession>A0ABY2BCJ6</accession>
<protein>
    <recommendedName>
        <fullName evidence="3">Cyclase</fullName>
    </recommendedName>
</protein>
<reference evidence="1 2" key="1">
    <citation type="journal article" date="2015" name="Stand. Genomic Sci.">
        <title>Genomic Encyclopedia of Bacterial and Archaeal Type Strains, Phase III: the genomes of soil and plant-associated and newly described type strains.</title>
        <authorList>
            <person name="Whitman W.B."/>
            <person name="Woyke T."/>
            <person name="Klenk H.P."/>
            <person name="Zhou Y."/>
            <person name="Lilburn T.G."/>
            <person name="Beck B.J."/>
            <person name="De Vos P."/>
            <person name="Vandamme P."/>
            <person name="Eisen J.A."/>
            <person name="Garrity G."/>
            <person name="Hugenholtz P."/>
            <person name="Kyrpides N.C."/>
        </authorList>
    </citation>
    <scope>NUCLEOTIDE SEQUENCE [LARGE SCALE GENOMIC DNA]</scope>
    <source>
        <strain evidence="1 2">VKM Ac-2538</strain>
    </source>
</reference>
<gene>
    <name evidence="1" type="ORF">EV644_117134</name>
</gene>
<keyword evidence="2" id="KW-1185">Reference proteome</keyword>
<evidence type="ECO:0000313" key="1">
    <source>
        <dbReference type="EMBL" id="TCO16480.1"/>
    </source>
</evidence>
<dbReference type="EMBL" id="SLWM01000017">
    <property type="protein sequence ID" value="TCO16480.1"/>
    <property type="molecule type" value="Genomic_DNA"/>
</dbReference>
<dbReference type="Proteomes" id="UP000295818">
    <property type="component" value="Unassembled WGS sequence"/>
</dbReference>
<evidence type="ECO:0000313" key="2">
    <source>
        <dbReference type="Proteomes" id="UP000295818"/>
    </source>
</evidence>
<name>A0ABY2BCJ6_9ACTN</name>
<comment type="caution">
    <text evidence="1">The sequence shown here is derived from an EMBL/GenBank/DDBJ whole genome shotgun (WGS) entry which is preliminary data.</text>
</comment>
<proteinExistence type="predicted"/>